<reference evidence="4" key="1">
    <citation type="journal article" date="2021" name="Nat. Commun.">
        <title>Genetic determinants of endophytism in the Arabidopsis root mycobiome.</title>
        <authorList>
            <person name="Mesny F."/>
            <person name="Miyauchi S."/>
            <person name="Thiergart T."/>
            <person name="Pickel B."/>
            <person name="Atanasova L."/>
            <person name="Karlsson M."/>
            <person name="Huettel B."/>
            <person name="Barry K.W."/>
            <person name="Haridas S."/>
            <person name="Chen C."/>
            <person name="Bauer D."/>
            <person name="Andreopoulos W."/>
            <person name="Pangilinan J."/>
            <person name="LaButti K."/>
            <person name="Riley R."/>
            <person name="Lipzen A."/>
            <person name="Clum A."/>
            <person name="Drula E."/>
            <person name="Henrissat B."/>
            <person name="Kohler A."/>
            <person name="Grigoriev I.V."/>
            <person name="Martin F.M."/>
            <person name="Hacquard S."/>
        </authorList>
    </citation>
    <scope>NUCLEOTIDE SEQUENCE</scope>
    <source>
        <strain evidence="4">MPI-CAGE-AT-0147</strain>
    </source>
</reference>
<evidence type="ECO:0000313" key="5">
    <source>
        <dbReference type="Proteomes" id="UP000738349"/>
    </source>
</evidence>
<dbReference type="SUPFAM" id="SSF52540">
    <property type="entry name" value="P-loop containing nucleoside triphosphate hydrolases"/>
    <property type="match status" value="1"/>
</dbReference>
<feature type="region of interest" description="Disordered" evidence="1">
    <location>
        <begin position="357"/>
        <end position="390"/>
    </location>
</feature>
<dbReference type="Gene3D" id="3.30.1220.10">
    <property type="entry name" value="CobW-like, C-terminal domain"/>
    <property type="match status" value="1"/>
</dbReference>
<dbReference type="EMBL" id="JAGMUV010000004">
    <property type="protein sequence ID" value="KAH7160786.1"/>
    <property type="molecule type" value="Genomic_DNA"/>
</dbReference>
<evidence type="ECO:0000259" key="2">
    <source>
        <dbReference type="Pfam" id="PF02492"/>
    </source>
</evidence>
<dbReference type="GO" id="GO:0000289">
    <property type="term" value="P:nuclear-transcribed mRNA poly(A) tail shortening"/>
    <property type="evidence" value="ECO:0007669"/>
    <property type="project" value="UniProtKB-ARBA"/>
</dbReference>
<evidence type="ECO:0000313" key="4">
    <source>
        <dbReference type="EMBL" id="KAH7160786.1"/>
    </source>
</evidence>
<feature type="domain" description="CobW/HypB/UreG nucleotide-binding" evidence="2">
    <location>
        <begin position="29"/>
        <end position="225"/>
    </location>
</feature>
<feature type="compositionally biased region" description="Low complexity" evidence="1">
    <location>
        <begin position="440"/>
        <end position="454"/>
    </location>
</feature>
<comment type="caution">
    <text evidence="4">The sequence shown here is derived from an EMBL/GenBank/DDBJ whole genome shotgun (WGS) entry which is preliminary data.</text>
</comment>
<dbReference type="InterPro" id="IPR038635">
    <property type="entry name" value="CCR4-NOT_su2/3/5_C_sf"/>
</dbReference>
<dbReference type="PANTHER" id="PTHR13748:SF31">
    <property type="entry name" value="ZINC-REGULATED GTPASE METALLOPROTEIN ACTIVATOR 1A-RELATED"/>
    <property type="match status" value="1"/>
</dbReference>
<dbReference type="InterPro" id="IPR051316">
    <property type="entry name" value="Zinc-reg_GTPase_activator"/>
</dbReference>
<dbReference type="PANTHER" id="PTHR13748">
    <property type="entry name" value="COBW-RELATED"/>
    <property type="match status" value="1"/>
</dbReference>
<dbReference type="Gene3D" id="3.40.50.300">
    <property type="entry name" value="P-loop containing nucleotide triphosphate hydrolases"/>
    <property type="match status" value="1"/>
</dbReference>
<dbReference type="Proteomes" id="UP000738349">
    <property type="component" value="Unassembled WGS sequence"/>
</dbReference>
<protein>
    <submittedName>
        <fullName evidence="4">CobW/HypB/UreG, nucleotide-binding domain-containing protein</fullName>
    </submittedName>
</protein>
<name>A0A9P9FFD4_9HYPO</name>
<gene>
    <name evidence="4" type="ORF">EDB81DRAFT_839259</name>
</gene>
<dbReference type="InterPro" id="IPR036627">
    <property type="entry name" value="CobW-likC_sf"/>
</dbReference>
<dbReference type="OrthoDB" id="258627at2759"/>
<dbReference type="GO" id="GO:0030015">
    <property type="term" value="C:CCR4-NOT core complex"/>
    <property type="evidence" value="ECO:0007669"/>
    <property type="project" value="UniProtKB-ARBA"/>
</dbReference>
<dbReference type="InterPro" id="IPR027417">
    <property type="entry name" value="P-loop_NTPase"/>
</dbReference>
<dbReference type="InterPro" id="IPR003495">
    <property type="entry name" value="CobW/HypB/UreG_nucleotide-bd"/>
</dbReference>
<keyword evidence="5" id="KW-1185">Reference proteome</keyword>
<dbReference type="InterPro" id="IPR007282">
    <property type="entry name" value="NOT2/3/5_C"/>
</dbReference>
<sequence>MDFDDDAPPDLVDTTANNDVPEELRVKVPITIVTGYLGAGKTTLLNYILTAQHGKKIAVIMNAVDIEKSLTVNKGGEQVEEWLDVGNGCMCCSVKDTGVNAIESLMNKKGAFDYILLETTGLADPGNLAPLFWVDDGLGSTIYLDGVVTLVDAKNILRSLDDPSGKIDGQDDHDGHDDHGTLMTTAHVQISHADVIVINKSDMVSESELSSVRARIESINGLARIHVTERGVVPQLEGFLLDLHAYDQFNEPEASAKGHSHLDPTISTVSIPVGRLRPGQLDDVDRWLRAVLWDSKLPVAEEAYNFEIHRCKGRFVFDNGEVKILQGVREVFEINDASIDTDEETLAEGKIRAVPQTLRGMPGGFGGQQQPQQPARAASNRLPNGKLANNSSGWAFGGGVPMGAAGLQNPNRQLGGNVSFAQSLSGSQPATPLDLSEFPSLSNNSQLSNANQASMWSGTGSRNLGGPIQRNQPTPLSSQQGGQDDLFSSNSSRMPPVQGSFRFGSQASMGGQSSQPQSTSIDDFPPLNRTANGEIGSERGANLMTSLGFGPQTGAPGPVQNNRGNGLLNALSANSRASEIRSPPGVGAPGFPRTQEAKAPGSMEETRQPPPSFRDEPSATAALATDGASQDPERRPALGSLINNAAAQKVNDENDNQAHEVIDPLEGMPAVDKWGIKGLRTLMNNYPDYHAMVVGMDPTSLGLDMTSQEHFSTQIYSLFDDAPPRPTANTGKFRLPDCYSVTNVQPIESKIQSFNEETLFWIFYSCPADVKQQMAAVELHSRNWRWHKKLQVWLTKDEHMTPQILSPNHERGYYIVWDTTNWRKERREFTLHYGDLDTTLNQAPIVP</sequence>
<dbReference type="FunFam" id="2.30.30.1020:FF:000007">
    <property type="entry name" value="Putative not2 family protein"/>
    <property type="match status" value="1"/>
</dbReference>
<feature type="compositionally biased region" description="Polar residues" evidence="1">
    <location>
        <begin position="418"/>
        <end position="430"/>
    </location>
</feature>
<evidence type="ECO:0000256" key="1">
    <source>
        <dbReference type="SAM" id="MobiDB-lite"/>
    </source>
</evidence>
<accession>A0A9P9FFD4</accession>
<proteinExistence type="predicted"/>
<feature type="compositionally biased region" description="Low complexity" evidence="1">
    <location>
        <begin position="504"/>
        <end position="520"/>
    </location>
</feature>
<dbReference type="Pfam" id="PF02492">
    <property type="entry name" value="cobW"/>
    <property type="match status" value="1"/>
</dbReference>
<dbReference type="AlphaFoldDB" id="A0A9P9FFD4"/>
<dbReference type="Pfam" id="PF04153">
    <property type="entry name" value="NOT2_3_5_C"/>
    <property type="match status" value="1"/>
</dbReference>
<evidence type="ECO:0000259" key="3">
    <source>
        <dbReference type="Pfam" id="PF04153"/>
    </source>
</evidence>
<feature type="domain" description="NOT2/NOT3/NOT5 C-terminal" evidence="3">
    <location>
        <begin position="716"/>
        <end position="836"/>
    </location>
</feature>
<feature type="region of interest" description="Disordered" evidence="1">
    <location>
        <begin position="418"/>
        <end position="636"/>
    </location>
</feature>
<dbReference type="CDD" id="cd03112">
    <property type="entry name" value="CobW-like"/>
    <property type="match status" value="1"/>
</dbReference>
<dbReference type="GO" id="GO:0006355">
    <property type="term" value="P:regulation of DNA-templated transcription"/>
    <property type="evidence" value="ECO:0007669"/>
    <property type="project" value="InterPro"/>
</dbReference>
<dbReference type="GO" id="GO:0005737">
    <property type="term" value="C:cytoplasm"/>
    <property type="evidence" value="ECO:0007669"/>
    <property type="project" value="TreeGrafter"/>
</dbReference>
<organism evidence="4 5">
    <name type="scientific">Dactylonectria macrodidyma</name>
    <dbReference type="NCBI Taxonomy" id="307937"/>
    <lineage>
        <taxon>Eukaryota</taxon>
        <taxon>Fungi</taxon>
        <taxon>Dikarya</taxon>
        <taxon>Ascomycota</taxon>
        <taxon>Pezizomycotina</taxon>
        <taxon>Sordariomycetes</taxon>
        <taxon>Hypocreomycetidae</taxon>
        <taxon>Hypocreales</taxon>
        <taxon>Nectriaceae</taxon>
        <taxon>Dactylonectria</taxon>
    </lineage>
</organism>
<dbReference type="Gene3D" id="2.30.30.1020">
    <property type="entry name" value="CCR4-NOT complex subunit 2/3/5, C-terminal domain"/>
    <property type="match status" value="1"/>
</dbReference>
<feature type="compositionally biased region" description="Polar residues" evidence="1">
    <location>
        <begin position="469"/>
        <end position="493"/>
    </location>
</feature>